<reference evidence="1 2" key="1">
    <citation type="journal article" date="2018" name="Evol. Lett.">
        <title>Horizontal gene cluster transfer increased hallucinogenic mushroom diversity.</title>
        <authorList>
            <person name="Reynolds H.T."/>
            <person name="Vijayakumar V."/>
            <person name="Gluck-Thaler E."/>
            <person name="Korotkin H.B."/>
            <person name="Matheny P.B."/>
            <person name="Slot J.C."/>
        </authorList>
    </citation>
    <scope>NUCLEOTIDE SEQUENCE [LARGE SCALE GENOMIC DNA]</scope>
    <source>
        <strain evidence="1 2">SRW20</strain>
    </source>
</reference>
<dbReference type="OrthoDB" id="2891411at2759"/>
<dbReference type="AlphaFoldDB" id="A0A409Y4Z9"/>
<evidence type="ECO:0000313" key="1">
    <source>
        <dbReference type="EMBL" id="PPQ98072.1"/>
    </source>
</evidence>
<comment type="caution">
    <text evidence="1">The sequence shown here is derived from an EMBL/GenBank/DDBJ whole genome shotgun (WGS) entry which is preliminary data.</text>
</comment>
<evidence type="ECO:0000313" key="2">
    <source>
        <dbReference type="Proteomes" id="UP000284706"/>
    </source>
</evidence>
<accession>A0A409Y4Z9</accession>
<dbReference type="Proteomes" id="UP000284706">
    <property type="component" value="Unassembled WGS sequence"/>
</dbReference>
<proteinExistence type="predicted"/>
<organism evidence="1 2">
    <name type="scientific">Gymnopilus dilepis</name>
    <dbReference type="NCBI Taxonomy" id="231916"/>
    <lineage>
        <taxon>Eukaryota</taxon>
        <taxon>Fungi</taxon>
        <taxon>Dikarya</taxon>
        <taxon>Basidiomycota</taxon>
        <taxon>Agaricomycotina</taxon>
        <taxon>Agaricomycetes</taxon>
        <taxon>Agaricomycetidae</taxon>
        <taxon>Agaricales</taxon>
        <taxon>Agaricineae</taxon>
        <taxon>Hymenogastraceae</taxon>
        <taxon>Gymnopilus</taxon>
    </lineage>
</organism>
<name>A0A409Y4Z9_9AGAR</name>
<keyword evidence="2" id="KW-1185">Reference proteome</keyword>
<dbReference type="InParanoid" id="A0A409Y4Z9"/>
<dbReference type="EMBL" id="NHYE01001149">
    <property type="protein sequence ID" value="PPQ98072.1"/>
    <property type="molecule type" value="Genomic_DNA"/>
</dbReference>
<gene>
    <name evidence="1" type="ORF">CVT26_003298</name>
</gene>
<sequence length="367" mass="41946">MALRITSDKGHVEGTVGFQAKEQLLTSGHLQVRAHKAKSQFLTLPLNLYLEILSHFPVLPVPSEDSRQYDAAIFLSRKSTLFALCKTCRCLRSVFRKHLYQRVEVYDGMLTGNGPLPSIQDLESSKPRDFLDRKYTVELVRQLETVTIRDPALAQYVNTLNVTIVDRSPLNILVELARCIALLPNLYTVQLLFTTPSAINVASIFKKYQPYRQIRNICVAWQGIPFLAACPNAQRIAPYQGKSYQGFLSQIILSCQHVKRLGYILFEPETPERISNSLIDLDDITLDYSAFLRGYRYLSPLSTLYLQTIRIISLPRSEDSVRDKQDQEWISLSARLLRACPKNDSTKQEKRVLLYHLGSCVHQFIVH</sequence>
<protein>
    <recommendedName>
        <fullName evidence="3">F-box domain-containing protein</fullName>
    </recommendedName>
</protein>
<evidence type="ECO:0008006" key="3">
    <source>
        <dbReference type="Google" id="ProtNLM"/>
    </source>
</evidence>